<dbReference type="Pfam" id="PF00654">
    <property type="entry name" value="Voltage_CLC"/>
    <property type="match status" value="1"/>
</dbReference>
<organism evidence="6 7">
    <name type="scientific">Polluticaenibacter yanchengensis</name>
    <dbReference type="NCBI Taxonomy" id="3014562"/>
    <lineage>
        <taxon>Bacteria</taxon>
        <taxon>Pseudomonadati</taxon>
        <taxon>Bacteroidota</taxon>
        <taxon>Chitinophagia</taxon>
        <taxon>Chitinophagales</taxon>
        <taxon>Chitinophagaceae</taxon>
        <taxon>Polluticaenibacter</taxon>
    </lineage>
</organism>
<evidence type="ECO:0000256" key="5">
    <source>
        <dbReference type="SAM" id="Phobius"/>
    </source>
</evidence>
<dbReference type="Gene3D" id="1.10.3080.10">
    <property type="entry name" value="Clc chloride channel"/>
    <property type="match status" value="1"/>
</dbReference>
<dbReference type="InterPro" id="IPR050368">
    <property type="entry name" value="ClC-type_chloride_channel"/>
</dbReference>
<reference evidence="6 7" key="1">
    <citation type="submission" date="2022-12" db="EMBL/GenBank/DDBJ databases">
        <title>Chitinophagaceae gen. sp. nov., a new member of the family Chitinophagaceae, isolated from soil in a chemical factory.</title>
        <authorList>
            <person name="Ke Z."/>
        </authorList>
    </citation>
    <scope>NUCLEOTIDE SEQUENCE [LARGE SCALE GENOMIC DNA]</scope>
    <source>
        <strain evidence="6 7">LY-5</strain>
    </source>
</reference>
<comment type="subcellular location">
    <subcellularLocation>
        <location evidence="1">Membrane</location>
        <topology evidence="1">Multi-pass membrane protein</topology>
    </subcellularLocation>
</comment>
<feature type="transmembrane region" description="Helical" evidence="5">
    <location>
        <begin position="272"/>
        <end position="289"/>
    </location>
</feature>
<protein>
    <submittedName>
        <fullName evidence="6">Voltage-gated chloride channel family protein</fullName>
    </submittedName>
</protein>
<accession>A0ABT4UNC7</accession>
<dbReference type="PANTHER" id="PTHR43427">
    <property type="entry name" value="CHLORIDE CHANNEL PROTEIN CLC-E"/>
    <property type="match status" value="1"/>
</dbReference>
<dbReference type="PANTHER" id="PTHR43427:SF12">
    <property type="entry name" value="CHLORIDE TRANSPORTER"/>
    <property type="match status" value="1"/>
</dbReference>
<evidence type="ECO:0000256" key="2">
    <source>
        <dbReference type="ARBA" id="ARBA00022692"/>
    </source>
</evidence>
<feature type="transmembrane region" description="Helical" evidence="5">
    <location>
        <begin position="30"/>
        <end position="54"/>
    </location>
</feature>
<feature type="transmembrane region" description="Helical" evidence="5">
    <location>
        <begin position="160"/>
        <end position="185"/>
    </location>
</feature>
<keyword evidence="4 5" id="KW-0472">Membrane</keyword>
<evidence type="ECO:0000313" key="6">
    <source>
        <dbReference type="EMBL" id="MDA3616352.1"/>
    </source>
</evidence>
<dbReference type="CDD" id="cd03682">
    <property type="entry name" value="ClC_sycA_like"/>
    <property type="match status" value="1"/>
</dbReference>
<feature type="transmembrane region" description="Helical" evidence="5">
    <location>
        <begin position="197"/>
        <end position="215"/>
    </location>
</feature>
<feature type="transmembrane region" description="Helical" evidence="5">
    <location>
        <begin position="66"/>
        <end position="86"/>
    </location>
</feature>
<dbReference type="SUPFAM" id="SSF81340">
    <property type="entry name" value="Clc chloride channel"/>
    <property type="match status" value="1"/>
</dbReference>
<dbReference type="InterPro" id="IPR001807">
    <property type="entry name" value="ClC"/>
</dbReference>
<name>A0ABT4UNC7_9BACT</name>
<feature type="transmembrane region" description="Helical" evidence="5">
    <location>
        <begin position="235"/>
        <end position="252"/>
    </location>
</feature>
<keyword evidence="7" id="KW-1185">Reference proteome</keyword>
<proteinExistence type="predicted"/>
<feature type="transmembrane region" description="Helical" evidence="5">
    <location>
        <begin position="358"/>
        <end position="378"/>
    </location>
</feature>
<gene>
    <name evidence="6" type="ORF">O3P16_16160</name>
</gene>
<evidence type="ECO:0000256" key="3">
    <source>
        <dbReference type="ARBA" id="ARBA00022989"/>
    </source>
</evidence>
<evidence type="ECO:0000313" key="7">
    <source>
        <dbReference type="Proteomes" id="UP001210231"/>
    </source>
</evidence>
<dbReference type="InterPro" id="IPR014743">
    <property type="entry name" value="Cl-channel_core"/>
</dbReference>
<dbReference type="RefSeq" id="WP_407032681.1">
    <property type="nucleotide sequence ID" value="NZ_JAQGEF010000028.1"/>
</dbReference>
<sequence>MSDNKPTTISQKLLFSVRLFFKKYPSVPYIIKWSFISLVVGACIGSASAGFLISLDWATHFREDHLWLIALLPVAGLLIGLLYHYFGKEVETGNNLLIDTIHRPEKVIPFRMAPLVYIGTIATHFFGGSAGREGTALQMAGAIADQFSKPLRLSPSDRTILIIAAIAGGFGSVFGTPLAGAIFGLEFFLIGRIRYSAIFPAFITAIIADIVTKYWQARHTVYHIEYIPKTSLLNIIYAIIAGLIFGLCAATFSKVIHKASGIFKNRVSYPPLRPFIGGIIIALAVWAIGTTKYIGLGIPTIVNAFQEQLPVYDFILKMLFTIITLSAGFKGGEVTPLFFIGATLGSALSYFIPLPTALLTGMGFVAVFAGATNTPIACSIMAIELFGTECGVFISVACVVSYLMSGHNSIYGKQMIGEPKNQLFSDHKGKRINEL</sequence>
<dbReference type="EMBL" id="JAQGEF010000028">
    <property type="protein sequence ID" value="MDA3616352.1"/>
    <property type="molecule type" value="Genomic_DNA"/>
</dbReference>
<dbReference type="Proteomes" id="UP001210231">
    <property type="component" value="Unassembled WGS sequence"/>
</dbReference>
<keyword evidence="3 5" id="KW-1133">Transmembrane helix</keyword>
<comment type="caution">
    <text evidence="6">The sequence shown here is derived from an EMBL/GenBank/DDBJ whole genome shotgun (WGS) entry which is preliminary data.</text>
</comment>
<evidence type="ECO:0000256" key="1">
    <source>
        <dbReference type="ARBA" id="ARBA00004141"/>
    </source>
</evidence>
<evidence type="ECO:0000256" key="4">
    <source>
        <dbReference type="ARBA" id="ARBA00023136"/>
    </source>
</evidence>
<keyword evidence="2 5" id="KW-0812">Transmembrane</keyword>
<feature type="transmembrane region" description="Helical" evidence="5">
    <location>
        <begin position="385"/>
        <end position="405"/>
    </location>
</feature>